<dbReference type="STRING" id="3916.A0A1S3UYP8"/>
<dbReference type="RefSeq" id="XP_014511190.1">
    <property type="nucleotide sequence ID" value="XM_014655704.2"/>
</dbReference>
<dbReference type="OrthoDB" id="1506770at2759"/>
<feature type="region of interest" description="Disordered" evidence="2">
    <location>
        <begin position="57"/>
        <end position="100"/>
    </location>
</feature>
<dbReference type="InterPro" id="IPR007942">
    <property type="entry name" value="PLipase-like"/>
</dbReference>
<keyword evidence="3" id="KW-1185">Reference proteome</keyword>
<protein>
    <submittedName>
        <fullName evidence="4">Uncharacterized protein LOC106769906 isoform X1</fullName>
    </submittedName>
</protein>
<evidence type="ECO:0000313" key="4">
    <source>
        <dbReference type="RefSeq" id="XP_014511190.1"/>
    </source>
</evidence>
<sequence>MGVSFCFTVRSVDTKGEAGDTQKEMAQTGRVIQNCVYAPNPYHECTEACLQRIKETKPGKSTKNKKSSDYRRSVTDGELGKKMNDGKRRPSSGCPKASNPYHVCDDNCQKRMSGADPGTMSLNFDRKKKVGPKPELPVLDSIPPSKIGAIYLSDASSPLSSYSEQTKGDSKRNELIPVSGEIHVLDVMTTNNKVQPKQNGDKNASQKVVPITSVYEMGGITKPDGGSMKFCFSGALHDNEDSDGEETESVVSEARVPVGKYHVKESFAPILRSIFEKYGDIGASCHLESVVMRSYYVECVCFVVQELQSTPIMELTKSKIKELLAIIKDVESAQLRVAWLRSIVDEIADSMELIDEHQVAEMAKANSDREVETLNKELESNLESLSQKEQEVTDIKTRIEEIRKRLSELQLRSSDLDKNIMLLRSKVDHLDSKSFLDGLV</sequence>
<feature type="coiled-coil region" evidence="1">
    <location>
        <begin position="368"/>
        <end position="419"/>
    </location>
</feature>
<dbReference type="PANTHER" id="PTHR35358">
    <property type="entry name" value="OS06G0711100 PROTEIN"/>
    <property type="match status" value="1"/>
</dbReference>
<name>A0A1S3UYP8_VIGRR</name>
<dbReference type="KEGG" id="vra:106769906"/>
<dbReference type="AlphaFoldDB" id="A0A1S3UYP8"/>
<reference evidence="4" key="2">
    <citation type="submission" date="2025-08" db="UniProtKB">
        <authorList>
            <consortium name="RefSeq"/>
        </authorList>
    </citation>
    <scope>IDENTIFICATION</scope>
    <source>
        <tissue evidence="4">Leaf</tissue>
    </source>
</reference>
<reference evidence="3" key="1">
    <citation type="journal article" date="2014" name="Nat. Commun.">
        <title>Genome sequence of mungbean and insights into evolution within Vigna species.</title>
        <authorList>
            <person name="Kang Y.J."/>
            <person name="Kim S.K."/>
            <person name="Kim M.Y."/>
            <person name="Lestari P."/>
            <person name="Kim K.H."/>
            <person name="Ha B.K."/>
            <person name="Jun T.H."/>
            <person name="Hwang W.J."/>
            <person name="Lee T."/>
            <person name="Lee J."/>
            <person name="Shim S."/>
            <person name="Yoon M.Y."/>
            <person name="Jang Y.E."/>
            <person name="Han K.S."/>
            <person name="Taeprayoon P."/>
            <person name="Yoon N."/>
            <person name="Somta P."/>
            <person name="Tanya P."/>
            <person name="Kim K.S."/>
            <person name="Gwag J.G."/>
            <person name="Moon J.K."/>
            <person name="Lee Y.H."/>
            <person name="Park B.S."/>
            <person name="Bombarely A."/>
            <person name="Doyle J.J."/>
            <person name="Jackson S.A."/>
            <person name="Schafleitner R."/>
            <person name="Srinives P."/>
            <person name="Varshney R.K."/>
            <person name="Lee S.H."/>
        </authorList>
    </citation>
    <scope>NUCLEOTIDE SEQUENCE [LARGE SCALE GENOMIC DNA]</scope>
    <source>
        <strain evidence="3">cv. VC1973A</strain>
    </source>
</reference>
<proteinExistence type="predicted"/>
<organism evidence="3 4">
    <name type="scientific">Vigna radiata var. radiata</name>
    <name type="common">Mung bean</name>
    <name type="synonym">Phaseolus aureus</name>
    <dbReference type="NCBI Taxonomy" id="3916"/>
    <lineage>
        <taxon>Eukaryota</taxon>
        <taxon>Viridiplantae</taxon>
        <taxon>Streptophyta</taxon>
        <taxon>Embryophyta</taxon>
        <taxon>Tracheophyta</taxon>
        <taxon>Spermatophyta</taxon>
        <taxon>Magnoliopsida</taxon>
        <taxon>eudicotyledons</taxon>
        <taxon>Gunneridae</taxon>
        <taxon>Pentapetalae</taxon>
        <taxon>rosids</taxon>
        <taxon>fabids</taxon>
        <taxon>Fabales</taxon>
        <taxon>Fabaceae</taxon>
        <taxon>Papilionoideae</taxon>
        <taxon>50 kb inversion clade</taxon>
        <taxon>NPAAA clade</taxon>
        <taxon>indigoferoid/millettioid clade</taxon>
        <taxon>Phaseoleae</taxon>
        <taxon>Vigna</taxon>
    </lineage>
</organism>
<accession>A0A1S3UYP8</accession>
<gene>
    <name evidence="4" type="primary">LOC106769906</name>
</gene>
<dbReference type="GeneID" id="106769906"/>
<dbReference type="SMR" id="A0A1S3UYP8"/>
<evidence type="ECO:0000313" key="3">
    <source>
        <dbReference type="Proteomes" id="UP000087766"/>
    </source>
</evidence>
<dbReference type="Proteomes" id="UP000087766">
    <property type="component" value="Chromosome 8"/>
</dbReference>
<feature type="compositionally biased region" description="Basic and acidic residues" evidence="2">
    <location>
        <begin position="66"/>
        <end position="88"/>
    </location>
</feature>
<evidence type="ECO:0000256" key="1">
    <source>
        <dbReference type="SAM" id="Coils"/>
    </source>
</evidence>
<dbReference type="Gramene" id="Vradi08g21960.1">
    <property type="protein sequence ID" value="Vradi08g21960.1"/>
    <property type="gene ID" value="Vradi08g21960"/>
</dbReference>
<evidence type="ECO:0000256" key="2">
    <source>
        <dbReference type="SAM" id="MobiDB-lite"/>
    </source>
</evidence>
<dbReference type="PANTHER" id="PTHR35358:SF7">
    <property type="entry name" value="EXPRESSED PROTEIN"/>
    <property type="match status" value="1"/>
</dbReference>
<keyword evidence="1" id="KW-0175">Coiled coil</keyword>
<dbReference type="Pfam" id="PF05278">
    <property type="entry name" value="PEARLI-4"/>
    <property type="match status" value="1"/>
</dbReference>